<dbReference type="EMBL" id="QQNH01000012">
    <property type="protein sequence ID" value="RDE08764.1"/>
    <property type="molecule type" value="Genomic_DNA"/>
</dbReference>
<keyword evidence="1" id="KW-1133">Transmembrane helix</keyword>
<proteinExistence type="predicted"/>
<evidence type="ECO:0000313" key="2">
    <source>
        <dbReference type="EMBL" id="RDE08764.1"/>
    </source>
</evidence>
<name>A0A369W256_9HYPH</name>
<reference evidence="3" key="1">
    <citation type="submission" date="2018-07" db="EMBL/GenBank/DDBJ databases">
        <authorList>
            <person name="Liu B.-T."/>
            <person name="Du Z."/>
        </authorList>
    </citation>
    <scope>NUCLEOTIDE SEQUENCE [LARGE SCALE GENOMIC DNA]</scope>
    <source>
        <strain evidence="3">XYN52</strain>
    </source>
</reference>
<keyword evidence="3" id="KW-1185">Reference proteome</keyword>
<keyword evidence="1" id="KW-0472">Membrane</keyword>
<evidence type="ECO:0000313" key="3">
    <source>
        <dbReference type="Proteomes" id="UP000253759"/>
    </source>
</evidence>
<protein>
    <submittedName>
        <fullName evidence="2">Uncharacterized protein</fullName>
    </submittedName>
</protein>
<dbReference type="Proteomes" id="UP000253759">
    <property type="component" value="Unassembled WGS sequence"/>
</dbReference>
<evidence type="ECO:0000256" key="1">
    <source>
        <dbReference type="SAM" id="Phobius"/>
    </source>
</evidence>
<dbReference type="RefSeq" id="WP_114646030.1">
    <property type="nucleotide sequence ID" value="NZ_QQNH01000012.1"/>
</dbReference>
<gene>
    <name evidence="2" type="ORF">DVH29_10000</name>
</gene>
<dbReference type="AlphaFoldDB" id="A0A369W256"/>
<sequence length="72" mass="7495">MSLQRWGTAFLQLGALLTAIGLLPALVMALFFPHGPSAVPVLLSLSVAPLGLVCLATGGLMWLVALLRRRGG</sequence>
<keyword evidence="1" id="KW-0812">Transmembrane</keyword>
<organism evidence="2 3">
    <name type="scientific">Pelagibacterium lacus</name>
    <dbReference type="NCBI Taxonomy" id="2282655"/>
    <lineage>
        <taxon>Bacteria</taxon>
        <taxon>Pseudomonadati</taxon>
        <taxon>Pseudomonadota</taxon>
        <taxon>Alphaproteobacteria</taxon>
        <taxon>Hyphomicrobiales</taxon>
        <taxon>Devosiaceae</taxon>
        <taxon>Pelagibacterium</taxon>
    </lineage>
</organism>
<comment type="caution">
    <text evidence="2">The sequence shown here is derived from an EMBL/GenBank/DDBJ whole genome shotgun (WGS) entry which is preliminary data.</text>
</comment>
<feature type="transmembrane region" description="Helical" evidence="1">
    <location>
        <begin position="45"/>
        <end position="67"/>
    </location>
</feature>
<accession>A0A369W256</accession>